<evidence type="ECO:0000313" key="2">
    <source>
        <dbReference type="Proteomes" id="UP000594262"/>
    </source>
</evidence>
<sequence>TTIWCIKGGSFGGMDIISQLNTACEEEQQAEENKFTSIMLEIYILAVALVTIHVQASANNPFTYEENLKAVDAYFCKGKSGNYRHPNGACDHYIACGVGCKNAKNRRSYKRLCTQNIMPCPGGLFYDEKAYGGYGACIYKAESNCLQFQGEVCYGSTQESYGTYTHQCTGQVTLLKLVSKSGSVGCYKGVTPGYWGGCPNAPPINVWITEHRGDNFKYVKKSYYDIKHDIKFPEPFTAYDANKYGFYYLNEFHDKSSFIYFTAEHNDYYTYFVKGKKYRVYYGEDLFDQGVGNNVGKHCVYVYASFYKYYKPNQVIKF</sequence>
<evidence type="ECO:0000313" key="1">
    <source>
        <dbReference type="EnsemblMetazoa" id="CLYHEMP014070.4"/>
    </source>
</evidence>
<name>A0A7M5WW30_9CNID</name>
<dbReference type="AlphaFoldDB" id="A0A7M5WW30"/>
<protein>
    <submittedName>
        <fullName evidence="1">Uncharacterized protein</fullName>
    </submittedName>
</protein>
<proteinExistence type="predicted"/>
<dbReference type="Proteomes" id="UP000594262">
    <property type="component" value="Unplaced"/>
</dbReference>
<accession>A0A7M5WW30</accession>
<organism evidence="1 2">
    <name type="scientific">Clytia hemisphaerica</name>
    <dbReference type="NCBI Taxonomy" id="252671"/>
    <lineage>
        <taxon>Eukaryota</taxon>
        <taxon>Metazoa</taxon>
        <taxon>Cnidaria</taxon>
        <taxon>Hydrozoa</taxon>
        <taxon>Hydroidolina</taxon>
        <taxon>Leptothecata</taxon>
        <taxon>Obeliida</taxon>
        <taxon>Clytiidae</taxon>
        <taxon>Clytia</taxon>
    </lineage>
</organism>
<keyword evidence="2" id="KW-1185">Reference proteome</keyword>
<reference evidence="1" key="1">
    <citation type="submission" date="2021-01" db="UniProtKB">
        <authorList>
            <consortium name="EnsemblMetazoa"/>
        </authorList>
    </citation>
    <scope>IDENTIFICATION</scope>
</reference>
<dbReference type="EnsemblMetazoa" id="CLYHEMT014070.4">
    <property type="protein sequence ID" value="CLYHEMP014070.4"/>
    <property type="gene ID" value="CLYHEMG014070"/>
</dbReference>